<dbReference type="Proteomes" id="UP000001382">
    <property type="component" value="Chromosome"/>
</dbReference>
<dbReference type="AlphaFoldDB" id="D2SFX1"/>
<protein>
    <submittedName>
        <fullName evidence="1">Uncharacterized protein</fullName>
    </submittedName>
</protein>
<accession>D2SFX1</accession>
<evidence type="ECO:0000313" key="2">
    <source>
        <dbReference type="Proteomes" id="UP000001382"/>
    </source>
</evidence>
<name>D2SFX1_GEOOG</name>
<sequence>MSYDVQVFAQQALTAEDLRRILTEVGLAVDDAGDATEFLTVVRGARARYSFTLALPVTVEAEDVPEEVTAALLGPSYLYERVVEGSSTTETPHAVRFARRLAQASAGVVLDQQTGQVWARGKLRAAPPVQRGTIDIVELRWYVRPGGTGAPAATAWLEVARRHLPEALPRRFGSYEPLPMKLDVDGPDAFVQVAADETWSLGFKASAPCIEGSIAAGSAGPGVHSHSLSVHREPLADRHWRAALQHLFVDFATATDAVFGSAEVQRGAEWSGRSAWYGPTAERTTYLAAREQWAGLLPHPAWWSWFGPDYVPLVLDHLPADQVVHVDGSVFHARGEEPLDRDQPSAALRGPTAAPRPRRRLRALFTRPDEQAPAITWLPAQLLPIEDDSAPHALNPLLIPASTIPVGLCTER</sequence>
<dbReference type="RefSeq" id="WP_012948311.1">
    <property type="nucleotide sequence ID" value="NC_013757.1"/>
</dbReference>
<dbReference type="HOGENOM" id="CLU_666924_0_0_11"/>
<dbReference type="KEGG" id="gob:Gobs_2193"/>
<dbReference type="eggNOG" id="ENOG5033V01">
    <property type="taxonomic scope" value="Bacteria"/>
</dbReference>
<organism evidence="1 2">
    <name type="scientific">Geodermatophilus obscurus (strain ATCC 25078 / DSM 43160 / JCM 3152 / CCUG 61914 / KCC A-0152 / KCTC 9177 / NBRC 13315 / NRRL B-3577 / G-20)</name>
    <dbReference type="NCBI Taxonomy" id="526225"/>
    <lineage>
        <taxon>Bacteria</taxon>
        <taxon>Bacillati</taxon>
        <taxon>Actinomycetota</taxon>
        <taxon>Actinomycetes</taxon>
        <taxon>Geodermatophilales</taxon>
        <taxon>Geodermatophilaceae</taxon>
        <taxon>Geodermatophilus</taxon>
    </lineage>
</organism>
<keyword evidence="2" id="KW-1185">Reference proteome</keyword>
<reference evidence="2" key="2">
    <citation type="submission" date="2010-01" db="EMBL/GenBank/DDBJ databases">
        <title>The complete genome of Geodermatophilus obscurus DSM 43160.</title>
        <authorList>
            <consortium name="US DOE Joint Genome Institute (JGI-PGF)"/>
            <person name="Lucas S."/>
            <person name="Copeland A."/>
            <person name="Lapidus A."/>
            <person name="Glavina del Rio T."/>
            <person name="Dalin E."/>
            <person name="Tice H."/>
            <person name="Bruce D."/>
            <person name="Goodwin L."/>
            <person name="Pitluck S."/>
            <person name="Kyrpides N."/>
            <person name="Mavromatis K."/>
            <person name="Ivanova N."/>
            <person name="Munk A.C."/>
            <person name="Brettin T."/>
            <person name="Detter J.C."/>
            <person name="Han C."/>
            <person name="Larimer F."/>
            <person name="Land M."/>
            <person name="Hauser L."/>
            <person name="Markowitz V."/>
            <person name="Cheng J.-F."/>
            <person name="Hugenholtz P."/>
            <person name="Woyke T."/>
            <person name="Wu D."/>
            <person name="Jando M."/>
            <person name="Schneider S."/>
            <person name="Klenk H.-P."/>
            <person name="Eisen J.A."/>
        </authorList>
    </citation>
    <scope>NUCLEOTIDE SEQUENCE [LARGE SCALE GENOMIC DNA]</scope>
    <source>
        <strain evidence="2">ATCC 25078 / DSM 43160 / JCM 3152 / KCC A-0152 / KCTC 9177 / NBRC 13315 / NRRL B-3577 / G-20</strain>
    </source>
</reference>
<dbReference type="EMBL" id="CP001867">
    <property type="protein sequence ID" value="ADB74876.1"/>
    <property type="molecule type" value="Genomic_DNA"/>
</dbReference>
<proteinExistence type="predicted"/>
<reference evidence="1 2" key="1">
    <citation type="journal article" date="2010" name="Stand. Genomic Sci.">
        <title>Complete genome sequence of Geodermatophilus obscurus type strain (G-20).</title>
        <authorList>
            <person name="Ivanova N."/>
            <person name="Sikorski J."/>
            <person name="Jando M."/>
            <person name="Munk C."/>
            <person name="Lapidus A."/>
            <person name="Glavina Del Rio T."/>
            <person name="Copeland A."/>
            <person name="Tice H."/>
            <person name="Cheng J.-F."/>
            <person name="Lucas S."/>
            <person name="Chen F."/>
            <person name="Nolan M."/>
            <person name="Bruce D."/>
            <person name="Goodwin L."/>
            <person name="Pitluck S."/>
            <person name="Mavromatis K."/>
            <person name="Mikhailova N."/>
            <person name="Pati A."/>
            <person name="Chen A."/>
            <person name="Palaniappan K."/>
            <person name="Land M."/>
            <person name="Hauser L."/>
            <person name="Chang Y.-J."/>
            <person name="Jeffries C.D."/>
            <person name="Meincke L."/>
            <person name="Brettin T."/>
            <person name="Detter J.C."/>
            <person name="Detter J.C."/>
            <person name="Rohde M."/>
            <person name="Goeker M."/>
            <person name="Bristow J."/>
            <person name="Eisen J.A."/>
            <person name="Markowitz V."/>
            <person name="Hugenholtz P."/>
            <person name="Kyrpides N.C."/>
            <person name="Klenk H.-P."/>
        </authorList>
    </citation>
    <scope>NUCLEOTIDE SEQUENCE [LARGE SCALE GENOMIC DNA]</scope>
    <source>
        <strain evidence="2">ATCC 25078 / DSM 43160 / JCM 3152 / KCC A-0152 / KCTC 9177 / NBRC 13315 / NRRL B-3577 / G-20</strain>
    </source>
</reference>
<evidence type="ECO:0000313" key="1">
    <source>
        <dbReference type="EMBL" id="ADB74876.1"/>
    </source>
</evidence>
<gene>
    <name evidence="1" type="ordered locus">Gobs_2193</name>
</gene>
<dbReference type="OrthoDB" id="3249195at2"/>